<protein>
    <submittedName>
        <fullName evidence="1">Uncharacterized protein</fullName>
    </submittedName>
</protein>
<evidence type="ECO:0000313" key="1">
    <source>
        <dbReference type="EMBL" id="RNF06732.1"/>
    </source>
</evidence>
<name>A0A422NMK2_TRYRA</name>
<sequence>MQYLYDDVIPPFRFFTKIVMRCVNNALDEATASHRTDHAGLFAPHTTIAMDNPCLVEIAPGLVTRGPAVSSKPDGSVGKADASAENNISAVCVAGDVMLCGFTDGRTTLIYSSPHGGPFETIEIPPFTPNSTQVVALSCVPLREGHWAVSVSYKTSVFVRLVSLKQSAHLPMVLRKRSQQRVIELLTSEWPSCDYVSSLQLSPCLKYLAVAFSNDALVIVAALPPLEVSRHNMGGGPERVALDATCRVIKEGRPGGNCQARVFFMPERPPGGVRSAFLPGLTLNDPDTTASPHHPLCLLVWVNGNSYTRCSLKSVSNGVTRRLKTILAPEPSTTVTNSKKTPFAATAVGAGAGTAAASAAQRTKLKSKVGAGGLKEIPPDVASVAAAGLVKQPPFLGMYRGLLSDKVVAATLASSDGSAVVVGCAGGRVYLMDGYGVTSMVFTTLFQVQPMWLTALYPTTDVRCGMVLQAMKAPLGDGVGVMLAYARGSLSPAFVNLETVCCLRNVEGLNMVLPLRELPLVLLFCTHGTYLWDVHYNCVVASLTGLPSLEPFSLCSVSHRGAASGALRLAAARKLPKTLYLPFCTETAIVWWTSGKTLARLLIADLLAQVYPLLDPEFRGLPMRAMAYLLVHVPPAQRNASEYVANVKLPTEHQQLMDTYEWGSPAAGGGGGGGGGKDTGVGFANPKFPMDEVLLHRFSHLSCAPLHPETMAACFLETTCSTVNTRAEELRSMFGATPPHRS</sequence>
<dbReference type="GeneID" id="40327688"/>
<accession>A0A422NMK2</accession>
<gene>
    <name evidence="1" type="ORF">TraAM80_03755</name>
</gene>
<dbReference type="RefSeq" id="XP_029239421.1">
    <property type="nucleotide sequence ID" value="XM_029380708.1"/>
</dbReference>
<organism evidence="1 2">
    <name type="scientific">Trypanosoma rangeli</name>
    <dbReference type="NCBI Taxonomy" id="5698"/>
    <lineage>
        <taxon>Eukaryota</taxon>
        <taxon>Discoba</taxon>
        <taxon>Euglenozoa</taxon>
        <taxon>Kinetoplastea</taxon>
        <taxon>Metakinetoplastina</taxon>
        <taxon>Trypanosomatida</taxon>
        <taxon>Trypanosomatidae</taxon>
        <taxon>Trypanosoma</taxon>
        <taxon>Herpetosoma</taxon>
    </lineage>
</organism>
<keyword evidence="2" id="KW-1185">Reference proteome</keyword>
<dbReference type="EMBL" id="MKGL01000102">
    <property type="protein sequence ID" value="RNF06732.1"/>
    <property type="molecule type" value="Genomic_DNA"/>
</dbReference>
<dbReference type="AlphaFoldDB" id="A0A422NMK2"/>
<dbReference type="VEuPathDB" id="TriTrypDB:TRSC58_02650"/>
<comment type="caution">
    <text evidence="1">The sequence shown here is derived from an EMBL/GenBank/DDBJ whole genome shotgun (WGS) entry which is preliminary data.</text>
</comment>
<evidence type="ECO:0000313" key="2">
    <source>
        <dbReference type="Proteomes" id="UP000283634"/>
    </source>
</evidence>
<dbReference type="OMA" id="CVNDALD"/>
<dbReference type="OrthoDB" id="248590at2759"/>
<reference evidence="1 2" key="1">
    <citation type="journal article" date="2018" name="BMC Genomics">
        <title>Genomic comparison of Trypanosoma conorhini and Trypanosoma rangeli to Trypanosoma cruzi strains of high and low virulence.</title>
        <authorList>
            <person name="Bradwell K.R."/>
            <person name="Koparde V.N."/>
            <person name="Matveyev A.V."/>
            <person name="Serrano M.G."/>
            <person name="Alves J.M."/>
            <person name="Parikh H."/>
            <person name="Huang B."/>
            <person name="Lee V."/>
            <person name="Espinosa-Alvarez O."/>
            <person name="Ortiz P.A."/>
            <person name="Costa-Martins A.G."/>
            <person name="Teixeira M.M."/>
            <person name="Buck G.A."/>
        </authorList>
    </citation>
    <scope>NUCLEOTIDE SEQUENCE [LARGE SCALE GENOMIC DNA]</scope>
    <source>
        <strain evidence="1 2">AM80</strain>
    </source>
</reference>
<dbReference type="Proteomes" id="UP000283634">
    <property type="component" value="Unassembled WGS sequence"/>
</dbReference>
<proteinExistence type="predicted"/>